<dbReference type="AlphaFoldDB" id="A0A7G9L9W0"/>
<dbReference type="RefSeq" id="WP_187482319.1">
    <property type="nucleotide sequence ID" value="NZ_CP060695.1"/>
</dbReference>
<proteinExistence type="predicted"/>
<gene>
    <name evidence="1" type="ORF">H9W90_14665</name>
</gene>
<keyword evidence="2" id="KW-1185">Reference proteome</keyword>
<protein>
    <submittedName>
        <fullName evidence="1">Uncharacterized protein</fullName>
    </submittedName>
</protein>
<dbReference type="EMBL" id="CP060695">
    <property type="protein sequence ID" value="QNM85409.1"/>
    <property type="molecule type" value="Genomic_DNA"/>
</dbReference>
<dbReference type="KEGG" id="ppec:H9W90_14665"/>
<name>A0A7G9L9W0_9FLAO</name>
<dbReference type="Proteomes" id="UP000515808">
    <property type="component" value="Chromosome"/>
</dbReference>
<evidence type="ECO:0000313" key="2">
    <source>
        <dbReference type="Proteomes" id="UP000515808"/>
    </source>
</evidence>
<sequence length="218" mass="25067">MSVKVQSRILLFFLLVSVVAFSQKKVIQKFQSQLNEIEISTIGLDDFVLENSDSEFIEITLIAENPNKQHIIFKEEYKVVKIEFSFDNFKSEETVFRKYITKRLKRANAIIKVPKGKKVTFFGESINIESKSYAGSLAIFIEKGILKLHDIKEDAEIKLYAGNVYANLKKTNTKVISTLGKIKVDDVLFTKKYEKFDKKLSNKFSINSIKANIFLTTE</sequence>
<organism evidence="1 2">
    <name type="scientific">Polaribacter pectinis</name>
    <dbReference type="NCBI Taxonomy" id="2738844"/>
    <lineage>
        <taxon>Bacteria</taxon>
        <taxon>Pseudomonadati</taxon>
        <taxon>Bacteroidota</taxon>
        <taxon>Flavobacteriia</taxon>
        <taxon>Flavobacteriales</taxon>
        <taxon>Flavobacteriaceae</taxon>
    </lineage>
</organism>
<evidence type="ECO:0000313" key="1">
    <source>
        <dbReference type="EMBL" id="QNM85409.1"/>
    </source>
</evidence>
<reference evidence="1 2" key="1">
    <citation type="submission" date="2020-08" db="EMBL/GenBank/DDBJ databases">
        <title>Polaribacter sp. L12M9 isolated from gut of the Korean scallop.</title>
        <authorList>
            <person name="Jeong Y.S."/>
        </authorList>
    </citation>
    <scope>NUCLEOTIDE SEQUENCE [LARGE SCALE GENOMIC DNA]</scope>
    <source>
        <strain evidence="1 2">L12M9</strain>
    </source>
</reference>
<accession>A0A7G9L9W0</accession>